<accession>G8YGF1</accession>
<dbReference type="GO" id="GO:0005935">
    <property type="term" value="C:cellular bud neck"/>
    <property type="evidence" value="ECO:0007669"/>
    <property type="project" value="UniProtKB-SubCell"/>
</dbReference>
<evidence type="ECO:0000256" key="1">
    <source>
        <dbReference type="ARBA" id="ARBA00004266"/>
    </source>
</evidence>
<evidence type="ECO:0000313" key="6">
    <source>
        <dbReference type="EMBL" id="CCE81268.1"/>
    </source>
</evidence>
<dbReference type="PROSITE" id="PS51719">
    <property type="entry name" value="G_SEPTIN"/>
    <property type="match status" value="1"/>
</dbReference>
<name>G8YGF1_PICSO</name>
<dbReference type="OrthoDB" id="416553at2759"/>
<reference evidence="7" key="2">
    <citation type="journal article" date="2012" name="G3 (Bethesda)">
        <title>Pichia sorbitophila, an interspecies yeast hybrid reveals early steps of genome resolution following polyploidization.</title>
        <authorList>
            <person name="Leh Louis V."/>
            <person name="Despons L."/>
            <person name="Friedrich A."/>
            <person name="Martin T."/>
            <person name="Durrens P."/>
            <person name="Casaregola S."/>
            <person name="Neuveglise C."/>
            <person name="Fairhead C."/>
            <person name="Marck C."/>
            <person name="Cruz J.A."/>
            <person name="Straub M.L."/>
            <person name="Kugler V."/>
            <person name="Sacerdot C."/>
            <person name="Uzunov Z."/>
            <person name="Thierry A."/>
            <person name="Weiss S."/>
            <person name="Bleykasten C."/>
            <person name="De Montigny J."/>
            <person name="Jacques N."/>
            <person name="Jung P."/>
            <person name="Lemaire M."/>
            <person name="Mallet S."/>
            <person name="Morel G."/>
            <person name="Richard G.F."/>
            <person name="Sarkar A."/>
            <person name="Savel G."/>
            <person name="Schacherer J."/>
            <person name="Seret M.L."/>
            <person name="Talla E."/>
            <person name="Samson G."/>
            <person name="Jubin C."/>
            <person name="Poulain J."/>
            <person name="Vacherie B."/>
            <person name="Barbe V."/>
            <person name="Pelletier E."/>
            <person name="Sherman D.J."/>
            <person name="Westhof E."/>
            <person name="Weissenbach J."/>
            <person name="Baret P.V."/>
            <person name="Wincker P."/>
            <person name="Gaillardin C."/>
            <person name="Dujon B."/>
            <person name="Souciet J.L."/>
        </authorList>
    </citation>
    <scope>NUCLEOTIDE SEQUENCE [LARGE SCALE GENOMIC DNA]</scope>
    <source>
        <strain evidence="7">ATCC MYA-4447 / BCRC 22081 / CBS 7064 / NBRC 10061 / NRRL Y-12695</strain>
    </source>
</reference>
<keyword evidence="7" id="KW-1185">Reference proteome</keyword>
<feature type="domain" description="Septin-type G" evidence="4">
    <location>
        <begin position="21"/>
        <end position="278"/>
    </location>
</feature>
<dbReference type="InParanoid" id="G8YGF1"/>
<keyword evidence="3" id="KW-0342">GTP-binding</keyword>
<dbReference type="GO" id="GO:0005938">
    <property type="term" value="C:cell cortex"/>
    <property type="evidence" value="ECO:0007669"/>
    <property type="project" value="UniProtKB-ARBA"/>
</dbReference>
<dbReference type="Proteomes" id="UP000005222">
    <property type="component" value="Chromosome H"/>
</dbReference>
<evidence type="ECO:0000313" key="7">
    <source>
        <dbReference type="Proteomes" id="UP000005222"/>
    </source>
</evidence>
<dbReference type="EMBL" id="FO082052">
    <property type="protein sequence ID" value="CCE81268.1"/>
    <property type="molecule type" value="Genomic_DNA"/>
</dbReference>
<dbReference type="PIRSF" id="PIRSF006698">
    <property type="entry name" value="Septin"/>
    <property type="match status" value="1"/>
</dbReference>
<dbReference type="STRING" id="559304.G8YGF1"/>
<dbReference type="Pfam" id="PF00735">
    <property type="entry name" value="Septin"/>
    <property type="match status" value="1"/>
</dbReference>
<sequence length="286" mass="33091">MATLDNRLTPEQIRQRRINRKGINLTILLIGENGIGKKTFMNTLCNSTVFEEDSYGLGGDLSIQTKSVTVTEPDSIPIQLRINYTVNFGSKLENSDNAEFINQFIEKEYKSILDEEVRINRNPRREDNRIHVALYFVKPTGKGLNEFDIQVMKKIGEKVNVIPLLAKSDTLTESEVELNKRLIFKSIQDNNIEIYNFEDDEDEFRLIQDRLPFGIIGSNQVRHGKHVRSYPWGDVVIEDSGCDFGLFKNILFGSHLQDFKDNTIHKKYEIYRSEMLSSRSNSRDIY</sequence>
<dbReference type="InterPro" id="IPR016491">
    <property type="entry name" value="Septin"/>
</dbReference>
<dbReference type="EMBL" id="FO082053">
    <property type="protein sequence ID" value="CCE80503.1"/>
    <property type="molecule type" value="Genomic_DNA"/>
</dbReference>
<comment type="subcellular location">
    <subcellularLocation>
        <location evidence="1">Bud neck</location>
    </subcellularLocation>
</comment>
<dbReference type="InterPro" id="IPR027417">
    <property type="entry name" value="P-loop_NTPase"/>
</dbReference>
<dbReference type="Proteomes" id="UP000005222">
    <property type="component" value="Chromosome G"/>
</dbReference>
<organism evidence="6 7">
    <name type="scientific">Pichia sorbitophila (strain ATCC MYA-4447 / BCRC 22081 / CBS 7064 / NBRC 10061 / NRRL Y-12695)</name>
    <name type="common">Hybrid yeast</name>
    <dbReference type="NCBI Taxonomy" id="559304"/>
    <lineage>
        <taxon>Eukaryota</taxon>
        <taxon>Fungi</taxon>
        <taxon>Dikarya</taxon>
        <taxon>Ascomycota</taxon>
        <taxon>Saccharomycotina</taxon>
        <taxon>Pichiomycetes</taxon>
        <taxon>Debaryomycetaceae</taxon>
        <taxon>Millerozyma</taxon>
    </lineage>
</organism>
<dbReference type="InterPro" id="IPR030379">
    <property type="entry name" value="G_SEPTIN_dom"/>
</dbReference>
<dbReference type="eggNOG" id="KOG2655">
    <property type="taxonomic scope" value="Eukaryota"/>
</dbReference>
<reference evidence="6" key="1">
    <citation type="submission" date="2011-10" db="EMBL/GenBank/DDBJ databases">
        <authorList>
            <person name="Genoscope - CEA"/>
        </authorList>
    </citation>
    <scope>NUCLEOTIDE SEQUENCE</scope>
</reference>
<evidence type="ECO:0000259" key="4">
    <source>
        <dbReference type="PROSITE" id="PS51719"/>
    </source>
</evidence>
<dbReference type="Gene3D" id="3.40.50.300">
    <property type="entry name" value="P-loop containing nucleotide triphosphate hydrolases"/>
    <property type="match status" value="1"/>
</dbReference>
<dbReference type="SUPFAM" id="SSF52540">
    <property type="entry name" value="P-loop containing nucleoside triphosphate hydrolases"/>
    <property type="match status" value="1"/>
</dbReference>
<dbReference type="HOGENOM" id="CLU_017718_7_0_1"/>
<dbReference type="GO" id="GO:0032156">
    <property type="term" value="C:septin cytoskeleton"/>
    <property type="evidence" value="ECO:0007669"/>
    <property type="project" value="UniProtKB-ARBA"/>
</dbReference>
<evidence type="ECO:0000256" key="3">
    <source>
        <dbReference type="ARBA" id="ARBA00023134"/>
    </source>
</evidence>
<evidence type="ECO:0000256" key="2">
    <source>
        <dbReference type="ARBA" id="ARBA00022741"/>
    </source>
</evidence>
<dbReference type="PANTHER" id="PTHR18884">
    <property type="entry name" value="SEPTIN"/>
    <property type="match status" value="1"/>
</dbReference>
<dbReference type="AlphaFoldDB" id="G8YGF1"/>
<proteinExistence type="predicted"/>
<protein>
    <submittedName>
        <fullName evidence="6">Piso0_003620 protein</fullName>
    </submittedName>
</protein>
<keyword evidence="2" id="KW-0547">Nucleotide-binding</keyword>
<evidence type="ECO:0000313" key="5">
    <source>
        <dbReference type="EMBL" id="CCE80503.1"/>
    </source>
</evidence>
<gene>
    <name evidence="6" type="primary">Piso0_003620</name>
    <name evidence="5" type="ORF">GNLVRS01_PISO0G16330g</name>
    <name evidence="6" type="ORF">GNLVRS01_PISO0H16331g</name>
</gene>
<dbReference type="GO" id="GO:0005525">
    <property type="term" value="F:GTP binding"/>
    <property type="evidence" value="ECO:0007669"/>
    <property type="project" value="UniProtKB-KW"/>
</dbReference>